<dbReference type="Gene3D" id="3.20.20.190">
    <property type="entry name" value="Phosphatidylinositol (PI) phosphodiesterase"/>
    <property type="match status" value="1"/>
</dbReference>
<dbReference type="Proteomes" id="UP000538147">
    <property type="component" value="Unassembled WGS sequence"/>
</dbReference>
<protein>
    <recommendedName>
        <fullName evidence="3">Phosphatidylinositol diacylglycerol-lyase</fullName>
    </recommendedName>
</protein>
<dbReference type="GO" id="GO:0006629">
    <property type="term" value="P:lipid metabolic process"/>
    <property type="evidence" value="ECO:0007669"/>
    <property type="project" value="InterPro"/>
</dbReference>
<dbReference type="RefSeq" id="WP_184196251.1">
    <property type="nucleotide sequence ID" value="NZ_BMOX01000001.1"/>
</dbReference>
<evidence type="ECO:0000313" key="2">
    <source>
        <dbReference type="Proteomes" id="UP000538147"/>
    </source>
</evidence>
<evidence type="ECO:0008006" key="3">
    <source>
        <dbReference type="Google" id="ProtNLM"/>
    </source>
</evidence>
<dbReference type="EMBL" id="JACIIV010000006">
    <property type="protein sequence ID" value="MBB6226817.1"/>
    <property type="molecule type" value="Genomic_DNA"/>
</dbReference>
<dbReference type="PANTHER" id="PTHR13593">
    <property type="match status" value="1"/>
</dbReference>
<comment type="caution">
    <text evidence="1">The sequence shown here is derived from an EMBL/GenBank/DDBJ whole genome shotgun (WGS) entry which is preliminary data.</text>
</comment>
<organism evidence="1 2">
    <name type="scientific">Polymorphobacter multimanifer</name>
    <dbReference type="NCBI Taxonomy" id="1070431"/>
    <lineage>
        <taxon>Bacteria</taxon>
        <taxon>Pseudomonadati</taxon>
        <taxon>Pseudomonadota</taxon>
        <taxon>Alphaproteobacteria</taxon>
        <taxon>Sphingomonadales</taxon>
        <taxon>Sphingosinicellaceae</taxon>
        <taxon>Polymorphobacter</taxon>
    </lineage>
</organism>
<proteinExistence type="predicted"/>
<dbReference type="PANTHER" id="PTHR13593:SF113">
    <property type="entry name" value="SI:DKEY-266F7.9"/>
    <property type="match status" value="1"/>
</dbReference>
<dbReference type="InterPro" id="IPR017946">
    <property type="entry name" value="PLC-like_Pdiesterase_TIM-brl"/>
</dbReference>
<dbReference type="AlphaFoldDB" id="A0A841L2E4"/>
<dbReference type="SUPFAM" id="SSF51695">
    <property type="entry name" value="PLC-like phosphodiesterases"/>
    <property type="match status" value="1"/>
</dbReference>
<sequence length="365" mass="39423">MGIYWNLCGAGASLNSIVMVGTHDAGINKGKWYARTQKHDIWHQAYNGVRLFDLRIAAGTSGGTTGGVKNAELRSYHADGAAKKQETKTRYLEDLGRNQQLERSSIRMGTFGDSLQSMIDQAKNYVESEPNEFLILKFDKCLKWALVAEACVTLLGNRIYKGGGDLNIKTLDDLKGKVICVFTQDGLNAIGNQYGPADGILGIRNLNGSAGGYDAGYEGLQYFGKGGTSLTGLTPTSENKKKQRGLMVAGVGSDPRAMGMMYWTSTGLLGNVRFRNWMMWKGSNRAALKATWNTGLQAAIDDRLNGQNVLDGGGNLLKTFMPNIVMIDFANSDRCSLILDLNNVAAHELAQAAQFVAAQGLDAAG</sequence>
<dbReference type="InterPro" id="IPR051057">
    <property type="entry name" value="PI-PLC_domain"/>
</dbReference>
<reference evidence="1 2" key="1">
    <citation type="submission" date="2020-08" db="EMBL/GenBank/DDBJ databases">
        <title>Genomic Encyclopedia of Type Strains, Phase IV (KMG-IV): sequencing the most valuable type-strain genomes for metagenomic binning, comparative biology and taxonomic classification.</title>
        <authorList>
            <person name="Goeker M."/>
        </authorList>
    </citation>
    <scope>NUCLEOTIDE SEQUENCE [LARGE SCALE GENOMIC DNA]</scope>
    <source>
        <strain evidence="1 2">DSM 102189</strain>
    </source>
</reference>
<keyword evidence="2" id="KW-1185">Reference proteome</keyword>
<gene>
    <name evidence="1" type="ORF">FHS79_000979</name>
</gene>
<dbReference type="GO" id="GO:0008081">
    <property type="term" value="F:phosphoric diester hydrolase activity"/>
    <property type="evidence" value="ECO:0007669"/>
    <property type="project" value="InterPro"/>
</dbReference>
<accession>A0A841L2E4</accession>
<name>A0A841L2E4_9SPHN</name>
<evidence type="ECO:0000313" key="1">
    <source>
        <dbReference type="EMBL" id="MBB6226817.1"/>
    </source>
</evidence>